<organism evidence="1 2">
    <name type="scientific">Durusdinium trenchii</name>
    <dbReference type="NCBI Taxonomy" id="1381693"/>
    <lineage>
        <taxon>Eukaryota</taxon>
        <taxon>Sar</taxon>
        <taxon>Alveolata</taxon>
        <taxon>Dinophyceae</taxon>
        <taxon>Suessiales</taxon>
        <taxon>Symbiodiniaceae</taxon>
        <taxon>Durusdinium</taxon>
    </lineage>
</organism>
<gene>
    <name evidence="1" type="ORF">CCMP2556_LOCUS1663</name>
</gene>
<keyword evidence="2" id="KW-1185">Reference proteome</keyword>
<dbReference type="Proteomes" id="UP001642484">
    <property type="component" value="Unassembled WGS sequence"/>
</dbReference>
<evidence type="ECO:0000313" key="1">
    <source>
        <dbReference type="EMBL" id="CAK8989422.1"/>
    </source>
</evidence>
<protein>
    <submittedName>
        <fullName evidence="1">Uncharacterized protein</fullName>
    </submittedName>
</protein>
<evidence type="ECO:0000313" key="2">
    <source>
        <dbReference type="Proteomes" id="UP001642484"/>
    </source>
</evidence>
<comment type="caution">
    <text evidence="1">The sequence shown here is derived from an EMBL/GenBank/DDBJ whole genome shotgun (WGS) entry which is preliminary data.</text>
</comment>
<dbReference type="EMBL" id="CAXAMN010000558">
    <property type="protein sequence ID" value="CAK8989422.1"/>
    <property type="molecule type" value="Genomic_DNA"/>
</dbReference>
<proteinExistence type="predicted"/>
<reference evidence="1 2" key="1">
    <citation type="submission" date="2024-02" db="EMBL/GenBank/DDBJ databases">
        <authorList>
            <person name="Chen Y."/>
            <person name="Shah S."/>
            <person name="Dougan E. K."/>
            <person name="Thang M."/>
            <person name="Chan C."/>
        </authorList>
    </citation>
    <scope>NUCLEOTIDE SEQUENCE [LARGE SCALE GENOMIC DNA]</scope>
</reference>
<sequence>METRDYLDSTQGYRSAPVNRMDLTWFNECSFLERFEPSWRAYHVLVLIDAYDSLNRVPQPLWIEDGPLAQALPRLLEEVGVVAANVPPGFPTLRLIASYLQALGTDAQETPALTFEARTECEVSGEVLVQLAAIDVEEQVVKVLKRHFGVDIWMEEISRNLKVLVFQEIGATRFQQRWFYEDYAEIHDDAVSCLSWQSVSLHSRRSPPMATQHSC</sequence>
<name>A0ABP0HHH1_9DINO</name>
<accession>A0ABP0HHH1</accession>